<evidence type="ECO:0000256" key="1">
    <source>
        <dbReference type="ARBA" id="ARBA00003907"/>
    </source>
</evidence>
<proteinExistence type="inferred from homology"/>
<keyword evidence="5 6" id="KW-0949">S-adenosyl-L-methionine</keyword>
<dbReference type="InterPro" id="IPR011610">
    <property type="entry name" value="SAM_mthyl_Trfase_ML2640-like"/>
</dbReference>
<evidence type="ECO:0000256" key="3">
    <source>
        <dbReference type="ARBA" id="ARBA00022603"/>
    </source>
</evidence>
<dbReference type="InterPro" id="IPR007213">
    <property type="entry name" value="Ppm1/Ppm2/Tcmp"/>
</dbReference>
<dbReference type="Proteomes" id="UP001551695">
    <property type="component" value="Unassembled WGS sequence"/>
</dbReference>
<dbReference type="Gene3D" id="3.40.50.150">
    <property type="entry name" value="Vaccinia Virus protein VP39"/>
    <property type="match status" value="1"/>
</dbReference>
<dbReference type="RefSeq" id="WP_357780680.1">
    <property type="nucleotide sequence ID" value="NZ_JBFAKC010000002.1"/>
</dbReference>
<reference evidence="7 8" key="1">
    <citation type="submission" date="2024-06" db="EMBL/GenBank/DDBJ databases">
        <title>The Natural Products Discovery Center: Release of the First 8490 Sequenced Strains for Exploring Actinobacteria Biosynthetic Diversity.</title>
        <authorList>
            <person name="Kalkreuter E."/>
            <person name="Kautsar S.A."/>
            <person name="Yang D."/>
            <person name="Bader C.D."/>
            <person name="Teijaro C.N."/>
            <person name="Fluegel L."/>
            <person name="Davis C.M."/>
            <person name="Simpson J.R."/>
            <person name="Lauterbach L."/>
            <person name="Steele A.D."/>
            <person name="Gui C."/>
            <person name="Meng S."/>
            <person name="Li G."/>
            <person name="Viehrig K."/>
            <person name="Ye F."/>
            <person name="Su P."/>
            <person name="Kiefer A.F."/>
            <person name="Nichols A."/>
            <person name="Cepeda A.J."/>
            <person name="Yan W."/>
            <person name="Fan B."/>
            <person name="Jiang Y."/>
            <person name="Adhikari A."/>
            <person name="Zheng C.-J."/>
            <person name="Schuster L."/>
            <person name="Cowan T.M."/>
            <person name="Smanski M.J."/>
            <person name="Chevrette M.G."/>
            <person name="De Carvalho L.P.S."/>
            <person name="Shen B."/>
        </authorList>
    </citation>
    <scope>NUCLEOTIDE SEQUENCE [LARGE SCALE GENOMIC DNA]</scope>
    <source>
        <strain evidence="7 8">NPDC050403</strain>
    </source>
</reference>
<keyword evidence="8" id="KW-1185">Reference proteome</keyword>
<dbReference type="InterPro" id="IPR029063">
    <property type="entry name" value="SAM-dependent_MTases_sf"/>
</dbReference>
<comment type="caution">
    <text evidence="7">The sequence shown here is derived from an EMBL/GenBank/DDBJ whole genome shotgun (WGS) entry which is preliminary data.</text>
</comment>
<evidence type="ECO:0000256" key="4">
    <source>
        <dbReference type="ARBA" id="ARBA00022679"/>
    </source>
</evidence>
<accession>A0ABV3FNX8</accession>
<dbReference type="PANTHER" id="PTHR43619">
    <property type="entry name" value="S-ADENOSYL-L-METHIONINE-DEPENDENT METHYLTRANSFERASE YKTD-RELATED"/>
    <property type="match status" value="1"/>
</dbReference>
<dbReference type="NCBIfam" id="TIGR00027">
    <property type="entry name" value="mthyl_TIGR00027"/>
    <property type="match status" value="1"/>
</dbReference>
<dbReference type="Pfam" id="PF04072">
    <property type="entry name" value="LCM"/>
    <property type="match status" value="1"/>
</dbReference>
<comment type="function">
    <text evidence="1 6">Exhibits S-adenosyl-L-methionine-dependent methyltransferase activity.</text>
</comment>
<dbReference type="EC" id="2.1.1.-" evidence="6"/>
<sequence>MAEDQVPMAGVAMTAVGVAVIRATESERADRLYDDPLARDFVAAARLGFEGTEDGRARWARVEALAAKFFDGRSLTVRVIDDEIARAVDNGCSQLVLFGAGLDTRAYRMALPARVRLFEIDLPELFAFKEPILAAAGATATCARQVVAADLRADWVSALVASGYRADLPAHWVDEGVLDYLPHADALRLAEWMTEISAPASSFALGRFDVAPQRERYAELGRLVGATASADRRGLGPDGERWLAERGWRTRFHPWDDLVESFGRPEMAGGSAAGLVRAVRLP</sequence>
<dbReference type="PANTHER" id="PTHR43619:SF2">
    <property type="entry name" value="S-ADENOSYL-L-METHIONINE-DEPENDENT METHYLTRANSFERASES SUPERFAMILY PROTEIN"/>
    <property type="match status" value="1"/>
</dbReference>
<organism evidence="7 8">
    <name type="scientific">Nocardia aurea</name>
    <dbReference type="NCBI Taxonomy" id="2144174"/>
    <lineage>
        <taxon>Bacteria</taxon>
        <taxon>Bacillati</taxon>
        <taxon>Actinomycetota</taxon>
        <taxon>Actinomycetes</taxon>
        <taxon>Mycobacteriales</taxon>
        <taxon>Nocardiaceae</taxon>
        <taxon>Nocardia</taxon>
    </lineage>
</organism>
<gene>
    <name evidence="7" type="ORF">AB0I48_06100</name>
</gene>
<dbReference type="EMBL" id="JBFAKC010000002">
    <property type="protein sequence ID" value="MEV0707122.1"/>
    <property type="molecule type" value="Genomic_DNA"/>
</dbReference>
<evidence type="ECO:0000313" key="7">
    <source>
        <dbReference type="EMBL" id="MEV0707122.1"/>
    </source>
</evidence>
<dbReference type="SUPFAM" id="SSF53335">
    <property type="entry name" value="S-adenosyl-L-methionine-dependent methyltransferases"/>
    <property type="match status" value="1"/>
</dbReference>
<protein>
    <recommendedName>
        <fullName evidence="6">S-adenosyl-L-methionine-dependent methyltransferase</fullName>
        <ecNumber evidence="6">2.1.1.-</ecNumber>
    </recommendedName>
</protein>
<evidence type="ECO:0000256" key="6">
    <source>
        <dbReference type="RuleBase" id="RU362030"/>
    </source>
</evidence>
<dbReference type="GO" id="GO:0008168">
    <property type="term" value="F:methyltransferase activity"/>
    <property type="evidence" value="ECO:0007669"/>
    <property type="project" value="UniProtKB-KW"/>
</dbReference>
<keyword evidence="4 7" id="KW-0808">Transferase</keyword>
<keyword evidence="3 6" id="KW-0489">Methyltransferase</keyword>
<name>A0ABV3FNX8_9NOCA</name>
<evidence type="ECO:0000256" key="5">
    <source>
        <dbReference type="ARBA" id="ARBA00022691"/>
    </source>
</evidence>
<comment type="similarity">
    <text evidence="2 6">Belongs to the UPF0677 family.</text>
</comment>
<dbReference type="GO" id="GO:0032259">
    <property type="term" value="P:methylation"/>
    <property type="evidence" value="ECO:0007669"/>
    <property type="project" value="UniProtKB-KW"/>
</dbReference>
<evidence type="ECO:0000256" key="2">
    <source>
        <dbReference type="ARBA" id="ARBA00008138"/>
    </source>
</evidence>
<evidence type="ECO:0000313" key="8">
    <source>
        <dbReference type="Proteomes" id="UP001551695"/>
    </source>
</evidence>